<dbReference type="STRING" id="144026.SAMN04488568_10449"/>
<dbReference type="InterPro" id="IPR035093">
    <property type="entry name" value="RelE/ParE_toxin_dom_sf"/>
</dbReference>
<dbReference type="EMBL" id="FNHG01000004">
    <property type="protein sequence ID" value="SDM02759.1"/>
    <property type="molecule type" value="Genomic_DNA"/>
</dbReference>
<evidence type="ECO:0000313" key="3">
    <source>
        <dbReference type="Proteomes" id="UP000199759"/>
    </source>
</evidence>
<proteinExistence type="predicted"/>
<keyword evidence="1" id="KW-1277">Toxin-antitoxin system</keyword>
<dbReference type="RefSeq" id="WP_091767702.1">
    <property type="nucleotide sequence ID" value="NZ_FNHG01000004.1"/>
</dbReference>
<protein>
    <submittedName>
        <fullName evidence="2">Toxin ParE1/3/4</fullName>
    </submittedName>
</protein>
<gene>
    <name evidence="2" type="ORF">SAMN04488568_10449</name>
</gene>
<evidence type="ECO:0000256" key="1">
    <source>
        <dbReference type="ARBA" id="ARBA00022649"/>
    </source>
</evidence>
<name>A0A1G9PVI8_9PROT</name>
<dbReference type="InterPro" id="IPR007712">
    <property type="entry name" value="RelE/ParE_toxin"/>
</dbReference>
<keyword evidence="3" id="KW-1185">Reference proteome</keyword>
<reference evidence="2 3" key="1">
    <citation type="submission" date="2016-10" db="EMBL/GenBank/DDBJ databases">
        <authorList>
            <person name="de Groot N.N."/>
        </authorList>
    </citation>
    <scope>NUCLEOTIDE SEQUENCE [LARGE SCALE GENOMIC DNA]</scope>
    <source>
        <strain evidence="2 3">DSM 16077</strain>
    </source>
</reference>
<dbReference type="OrthoDB" id="7173315at2"/>
<dbReference type="AlphaFoldDB" id="A0A1G9PVI8"/>
<dbReference type="Pfam" id="PF05016">
    <property type="entry name" value="ParE_toxin"/>
    <property type="match status" value="1"/>
</dbReference>
<evidence type="ECO:0000313" key="2">
    <source>
        <dbReference type="EMBL" id="SDM02759.1"/>
    </source>
</evidence>
<accession>A0A1G9PVI8</accession>
<sequence length="97" mass="11091">MRYRLTRAAEGDLVGIYRDGAARFGVAQSEAYFAALIVSFERLAANPRLARLRMEIDPPVRIHPCGSHIVIYRDAALDRIEILRIRHGREDWDEAGR</sequence>
<dbReference type="Gene3D" id="3.30.2310.20">
    <property type="entry name" value="RelE-like"/>
    <property type="match status" value="1"/>
</dbReference>
<dbReference type="Proteomes" id="UP000199759">
    <property type="component" value="Unassembled WGS sequence"/>
</dbReference>
<organism evidence="2 3">
    <name type="scientific">Maricaulis salignorans</name>
    <dbReference type="NCBI Taxonomy" id="144026"/>
    <lineage>
        <taxon>Bacteria</taxon>
        <taxon>Pseudomonadati</taxon>
        <taxon>Pseudomonadota</taxon>
        <taxon>Alphaproteobacteria</taxon>
        <taxon>Maricaulales</taxon>
        <taxon>Maricaulaceae</taxon>
        <taxon>Maricaulis</taxon>
    </lineage>
</organism>